<reference evidence="3" key="1">
    <citation type="submission" date="2017-09" db="EMBL/GenBank/DDBJ databases">
        <authorList>
            <person name="Varghese N."/>
            <person name="Submissions S."/>
        </authorList>
    </citation>
    <scope>NUCLEOTIDE SEQUENCE [LARGE SCALE GENOMIC DNA]</scope>
    <source>
        <strain evidence="3">DSM 29961</strain>
    </source>
</reference>
<protein>
    <submittedName>
        <fullName evidence="2">FRG domain-containing protein</fullName>
    </submittedName>
</protein>
<evidence type="ECO:0000313" key="2">
    <source>
        <dbReference type="EMBL" id="SOD81672.1"/>
    </source>
</evidence>
<sequence>MKTYSATNIEEAVELAYKLREEGKYNWFRGQTKQWPIYSSLGRVQLNGNQEEIAKVLHRVELFQNWLNKIPELIYLNEPEYVNDFCAIIQHYGISTHYIDFTTDPGVAGFFAADSKSLTVGEQSSIYCLNTDDLVSHWDIVKTIRNTHGIDLELINIDVKNLWRLQAQRGVFIYCNSILENIYPLDRIIFPASKYPSFPTSEQIYPINKSPLEQLLDQYFALENYSYTNDLLEKWIKDSNSKGINAVSVHLDSFPEGYSKEAFINSVTLTLDSWNSTNLKAWIGYSEENFHQVSGPVFQINLKINASPEEIQSSFSYAMKQILRRDSTIRQKVVDWDFIEFPTSFSQEILKSKLRLIWNGMRRLPYDDSELANSLGALTALFISGFKSELSYDMQMKLFADHFGECMRVEFGHQDGSSARGLASFESLRKALRKDMTDLLLPEYKEITNEFSELFGIIYNPKFMFDFSEFTKLFAREIIPVQALLWDKLILYNPAQLATFGKP</sequence>
<dbReference type="AlphaFoldDB" id="A0A286FEP1"/>
<feature type="domain" description="FRG" evidence="1">
    <location>
        <begin position="22"/>
        <end position="124"/>
    </location>
</feature>
<organism evidence="2 3">
    <name type="scientific">Spirosoma fluviale</name>
    <dbReference type="NCBI Taxonomy" id="1597977"/>
    <lineage>
        <taxon>Bacteria</taxon>
        <taxon>Pseudomonadati</taxon>
        <taxon>Bacteroidota</taxon>
        <taxon>Cytophagia</taxon>
        <taxon>Cytophagales</taxon>
        <taxon>Cytophagaceae</taxon>
        <taxon>Spirosoma</taxon>
    </lineage>
</organism>
<proteinExistence type="predicted"/>
<gene>
    <name evidence="2" type="ORF">SAMN06269250_1871</name>
</gene>
<dbReference type="OrthoDB" id="9816036at2"/>
<accession>A0A286FEP1</accession>
<dbReference type="InterPro" id="IPR014966">
    <property type="entry name" value="FRG-dom"/>
</dbReference>
<dbReference type="Proteomes" id="UP000219452">
    <property type="component" value="Unassembled WGS sequence"/>
</dbReference>
<keyword evidence="3" id="KW-1185">Reference proteome</keyword>
<evidence type="ECO:0000259" key="1">
    <source>
        <dbReference type="SMART" id="SM00901"/>
    </source>
</evidence>
<dbReference type="EMBL" id="OCNH01000001">
    <property type="protein sequence ID" value="SOD81672.1"/>
    <property type="molecule type" value="Genomic_DNA"/>
</dbReference>
<name>A0A286FEP1_9BACT</name>
<dbReference type="SMART" id="SM00901">
    <property type="entry name" value="FRG"/>
    <property type="match status" value="1"/>
</dbReference>
<evidence type="ECO:0000313" key="3">
    <source>
        <dbReference type="Proteomes" id="UP000219452"/>
    </source>
</evidence>
<dbReference type="RefSeq" id="WP_097125468.1">
    <property type="nucleotide sequence ID" value="NZ_OCNH01000001.1"/>
</dbReference>
<dbReference type="Pfam" id="PF08867">
    <property type="entry name" value="FRG"/>
    <property type="match status" value="1"/>
</dbReference>